<organism evidence="1">
    <name type="scientific">marine sediment metagenome</name>
    <dbReference type="NCBI Taxonomy" id="412755"/>
    <lineage>
        <taxon>unclassified sequences</taxon>
        <taxon>metagenomes</taxon>
        <taxon>ecological metagenomes</taxon>
    </lineage>
</organism>
<name>X1LE11_9ZZZZ</name>
<feature type="non-terminal residue" evidence="1">
    <location>
        <position position="1"/>
    </location>
</feature>
<accession>X1LE11</accession>
<dbReference type="EMBL" id="BARV01012454">
    <property type="protein sequence ID" value="GAI04076.1"/>
    <property type="molecule type" value="Genomic_DNA"/>
</dbReference>
<sequence>PPTASQREYTDLPTDYPYRQMFIQGYASTKEIRTVVDKFKLSEDQDKRIPINDLAMYDWIGIVHQKWPEIKERVEAYVGGEGVIIYVAPTYTMKAVLMQTSTGSVFDSETEGDKLKIETSAVGTGGQIGYAFGWVYHHTVPVLLGNMMDPADAYDVTRIGKLELQTVAKSDAEVAHTGAVTLEQYRPY</sequence>
<gene>
    <name evidence="1" type="ORF">S06H3_23055</name>
</gene>
<protein>
    <submittedName>
        <fullName evidence="1">Uncharacterized protein</fullName>
    </submittedName>
</protein>
<evidence type="ECO:0000313" key="1">
    <source>
        <dbReference type="EMBL" id="GAI04076.1"/>
    </source>
</evidence>
<reference evidence="1" key="1">
    <citation type="journal article" date="2014" name="Front. Microbiol.">
        <title>High frequency of phylogenetically diverse reductive dehalogenase-homologous genes in deep subseafloor sedimentary metagenomes.</title>
        <authorList>
            <person name="Kawai M."/>
            <person name="Futagami T."/>
            <person name="Toyoda A."/>
            <person name="Takaki Y."/>
            <person name="Nishi S."/>
            <person name="Hori S."/>
            <person name="Arai W."/>
            <person name="Tsubouchi T."/>
            <person name="Morono Y."/>
            <person name="Uchiyama I."/>
            <person name="Ito T."/>
            <person name="Fujiyama A."/>
            <person name="Inagaki F."/>
            <person name="Takami H."/>
        </authorList>
    </citation>
    <scope>NUCLEOTIDE SEQUENCE</scope>
    <source>
        <strain evidence="1">Expedition CK06-06</strain>
    </source>
</reference>
<comment type="caution">
    <text evidence="1">The sequence shown here is derived from an EMBL/GenBank/DDBJ whole genome shotgun (WGS) entry which is preliminary data.</text>
</comment>
<proteinExistence type="predicted"/>
<dbReference type="AlphaFoldDB" id="X1LE11"/>